<gene>
    <name evidence="13" type="ORF">KK062_27065</name>
</gene>
<dbReference type="Pfam" id="PF13715">
    <property type="entry name" value="CarbopepD_reg_2"/>
    <property type="match status" value="1"/>
</dbReference>
<dbReference type="Gene3D" id="2.40.170.20">
    <property type="entry name" value="TonB-dependent receptor, beta-barrel domain"/>
    <property type="match status" value="1"/>
</dbReference>
<evidence type="ECO:0000256" key="8">
    <source>
        <dbReference type="PROSITE-ProRule" id="PRU01360"/>
    </source>
</evidence>
<keyword evidence="2 8" id="KW-0813">Transport</keyword>
<dbReference type="InterPro" id="IPR000531">
    <property type="entry name" value="Beta-barrel_TonB"/>
</dbReference>
<evidence type="ECO:0000256" key="9">
    <source>
        <dbReference type="RuleBase" id="RU003357"/>
    </source>
</evidence>
<dbReference type="InterPro" id="IPR008969">
    <property type="entry name" value="CarboxyPept-like_regulatory"/>
</dbReference>
<dbReference type="RefSeq" id="WP_254087502.1">
    <property type="nucleotide sequence ID" value="NZ_JAHESE010000045.1"/>
</dbReference>
<proteinExistence type="inferred from homology"/>
<dbReference type="NCBIfam" id="TIGR04056">
    <property type="entry name" value="OMP_RagA_SusC"/>
    <property type="match status" value="1"/>
</dbReference>
<comment type="subcellular location">
    <subcellularLocation>
        <location evidence="1 8">Cell outer membrane</location>
        <topology evidence="1 8">Multi-pass membrane protein</topology>
    </subcellularLocation>
</comment>
<sequence length="1095" mass="120873">MHLHFTHSQRRLTIRIFAVLVLYLTMGLQLLNANVISTPIDIVTLQLASEQQLLIMPLKLIKDQNNMMFFFPSQLTAKNNSLDLTRRSECVPELFTTASVSENAVNFERFKENRTPTSLNNGKIQSQIVTGNVTDAGSKTPLAGVSVLIKGTADGTTTDANGAFSISVQNTDVLIFSFIGFTTVAVPVVNRTTIDVSLVETAEALKEVVINAGYYEVTDRTKTSNIGKVSADAISKQPLNNIMGGLQGRLAGVYVQQPSGVPGGGFKVEIRGRNSLRLNGNDPLYIVDGVPYTSTSINQVLGALTDGVNPLNFINPADVESIEILKDADATSIYGSRGANGVVLITTKKGKPGQVKVDVNMYIGFGTVSRKMELLNTQQYLELRREAYRNDGTTPAGNAARDLLRWDTTRYTDWQDELLGGTARMSNAQISLSGGANNTQFMVGVGYFKETTVFPGDFDNRRVSSHFTLNHVSDNNKLRIQFKGEYTEAKNTLPADDLTAIALSLPPIAPSVYNDDGSLNWQSSTWTNPLRNTQITYINNSNNFLANLVLSYELIRGLTVKLNGGVTNATSGDLQLAPTTATDPAFSPTGNSVQGNGSLKTWIIEPQLEFRKKIDESNVSFLIGSTFQENINAISSVMGYGYTSNASLRNLLAAPQIYVLASDETQYKYQAWFARVNYNFKDKYFINGTFRRDGSSRFGPDKRYANFGAVGAGWIFSDESFFEAVYPVVSYGKMRASYGTTGSDRIPDYGYMDTYSNTMYTYDGVPGLIPTRLVNPDYAWELNKKFEVALELGFLRDRIFLNTSWYQNRSSNQLVGYDLSVVTGQPSVQYNLPATVQNTGLEIELNTSNVNRGIVSWSTAFNLTIPRNKLIEYPNIDASSYASSYVVGRSLNIRKVYNFLGVDPTTGVYQYEDVDGDGQITADKDRNTIVEVGQKFYGGFQNVLRVGNIELDFLFQFVNQRGDNVFSAGNLATAPGRINNQPVQVLDRWRNEGDRTDIQKFTASGNSAASVAYSNGKNFGEQSISDASFVRLKNVSLSYNLPTSLRDRLKLSSCRFYTQCQNVFTITNYNGFDPENMNIKLPSLRVFTVGIQAAF</sequence>
<evidence type="ECO:0000256" key="4">
    <source>
        <dbReference type="ARBA" id="ARBA00022692"/>
    </source>
</evidence>
<dbReference type="InterPro" id="IPR023997">
    <property type="entry name" value="TonB-dep_OMP_SusC/RagA_CS"/>
</dbReference>
<dbReference type="InterPro" id="IPR037066">
    <property type="entry name" value="Plug_dom_sf"/>
</dbReference>
<dbReference type="InterPro" id="IPR023996">
    <property type="entry name" value="TonB-dep_OMP_SusC/RagA"/>
</dbReference>
<evidence type="ECO:0000259" key="12">
    <source>
        <dbReference type="Pfam" id="PF07715"/>
    </source>
</evidence>
<dbReference type="InterPro" id="IPR039426">
    <property type="entry name" value="TonB-dep_rcpt-like"/>
</dbReference>
<evidence type="ECO:0000256" key="3">
    <source>
        <dbReference type="ARBA" id="ARBA00022452"/>
    </source>
</evidence>
<keyword evidence="7 8" id="KW-0998">Cell outer membrane</keyword>
<dbReference type="Proteomes" id="UP001319080">
    <property type="component" value="Unassembled WGS sequence"/>
</dbReference>
<keyword evidence="5 9" id="KW-0798">TonB box</keyword>
<evidence type="ECO:0000259" key="11">
    <source>
        <dbReference type="Pfam" id="PF00593"/>
    </source>
</evidence>
<keyword evidence="3 8" id="KW-1134">Transmembrane beta strand</keyword>
<evidence type="ECO:0000313" key="13">
    <source>
        <dbReference type="EMBL" id="MBT1711933.1"/>
    </source>
</evidence>
<evidence type="ECO:0000256" key="1">
    <source>
        <dbReference type="ARBA" id="ARBA00004571"/>
    </source>
</evidence>
<keyword evidence="14" id="KW-1185">Reference proteome</keyword>
<dbReference type="AlphaFoldDB" id="A0AAP2E4A9"/>
<reference evidence="13 14" key="1">
    <citation type="submission" date="2021-05" db="EMBL/GenBank/DDBJ databases">
        <title>A Polyphasic approach of four new species of the genus Ohtaekwangia: Ohtaekwangia histidinii sp. nov., Ohtaekwangia cretensis sp. nov., Ohtaekwangia indiensis sp. nov., Ohtaekwangia reichenbachii sp. nov. from diverse environment.</title>
        <authorList>
            <person name="Octaviana S."/>
        </authorList>
    </citation>
    <scope>NUCLEOTIDE SEQUENCE [LARGE SCALE GENOMIC DNA]</scope>
    <source>
        <strain evidence="13 14">PWU5</strain>
    </source>
</reference>
<comment type="similarity">
    <text evidence="8 9">Belongs to the TonB-dependent receptor family.</text>
</comment>
<evidence type="ECO:0000313" key="14">
    <source>
        <dbReference type="Proteomes" id="UP001319080"/>
    </source>
</evidence>
<dbReference type="EMBL" id="JAHESE010000045">
    <property type="protein sequence ID" value="MBT1711933.1"/>
    <property type="molecule type" value="Genomic_DNA"/>
</dbReference>
<evidence type="ECO:0000256" key="2">
    <source>
        <dbReference type="ARBA" id="ARBA00022448"/>
    </source>
</evidence>
<name>A0AAP2E4A9_9BACT</name>
<organism evidence="13 14">
    <name type="scientific">Dawidia cretensis</name>
    <dbReference type="NCBI Taxonomy" id="2782350"/>
    <lineage>
        <taxon>Bacteria</taxon>
        <taxon>Pseudomonadati</taxon>
        <taxon>Bacteroidota</taxon>
        <taxon>Cytophagia</taxon>
        <taxon>Cytophagales</taxon>
        <taxon>Chryseotaleaceae</taxon>
        <taxon>Dawidia</taxon>
    </lineage>
</organism>
<dbReference type="InterPro" id="IPR036942">
    <property type="entry name" value="Beta-barrel_TonB_sf"/>
</dbReference>
<dbReference type="NCBIfam" id="TIGR04057">
    <property type="entry name" value="SusC_RagA_signa"/>
    <property type="match status" value="1"/>
</dbReference>
<feature type="domain" description="TonB-dependent receptor plug" evidence="12">
    <location>
        <begin position="221"/>
        <end position="342"/>
    </location>
</feature>
<dbReference type="PROSITE" id="PS52016">
    <property type="entry name" value="TONB_DEPENDENT_REC_3"/>
    <property type="match status" value="1"/>
</dbReference>
<keyword evidence="4 8" id="KW-0812">Transmembrane</keyword>
<feature type="transmembrane region" description="Helical" evidence="10">
    <location>
        <begin position="12"/>
        <end position="31"/>
    </location>
</feature>
<keyword evidence="10" id="KW-1133">Transmembrane helix</keyword>
<comment type="caution">
    <text evidence="13">The sequence shown here is derived from an EMBL/GenBank/DDBJ whole genome shotgun (WGS) entry which is preliminary data.</text>
</comment>
<feature type="domain" description="TonB-dependent receptor-like beta-barrel" evidence="11">
    <location>
        <begin position="514"/>
        <end position="870"/>
    </location>
</feature>
<dbReference type="SUPFAM" id="SSF49464">
    <property type="entry name" value="Carboxypeptidase regulatory domain-like"/>
    <property type="match status" value="1"/>
</dbReference>
<accession>A0AAP2E4A9</accession>
<dbReference type="Pfam" id="PF00593">
    <property type="entry name" value="TonB_dep_Rec_b-barrel"/>
    <property type="match status" value="1"/>
</dbReference>
<evidence type="ECO:0000256" key="5">
    <source>
        <dbReference type="ARBA" id="ARBA00023077"/>
    </source>
</evidence>
<dbReference type="InterPro" id="IPR012910">
    <property type="entry name" value="Plug_dom"/>
</dbReference>
<dbReference type="Pfam" id="PF07715">
    <property type="entry name" value="Plug"/>
    <property type="match status" value="1"/>
</dbReference>
<dbReference type="Gene3D" id="2.170.130.10">
    <property type="entry name" value="TonB-dependent receptor, plug domain"/>
    <property type="match status" value="1"/>
</dbReference>
<dbReference type="Gene3D" id="2.60.40.1120">
    <property type="entry name" value="Carboxypeptidase-like, regulatory domain"/>
    <property type="match status" value="1"/>
</dbReference>
<keyword evidence="6 8" id="KW-0472">Membrane</keyword>
<dbReference type="SUPFAM" id="SSF56935">
    <property type="entry name" value="Porins"/>
    <property type="match status" value="1"/>
</dbReference>
<evidence type="ECO:0000256" key="10">
    <source>
        <dbReference type="SAM" id="Phobius"/>
    </source>
</evidence>
<evidence type="ECO:0000256" key="6">
    <source>
        <dbReference type="ARBA" id="ARBA00023136"/>
    </source>
</evidence>
<dbReference type="GO" id="GO:0009279">
    <property type="term" value="C:cell outer membrane"/>
    <property type="evidence" value="ECO:0007669"/>
    <property type="project" value="UniProtKB-SubCell"/>
</dbReference>
<evidence type="ECO:0000256" key="7">
    <source>
        <dbReference type="ARBA" id="ARBA00023237"/>
    </source>
</evidence>
<protein>
    <submittedName>
        <fullName evidence="13">SusC/RagA family TonB-linked outer membrane protein</fullName>
    </submittedName>
</protein>